<proteinExistence type="predicted"/>
<dbReference type="Proteomes" id="UP000054270">
    <property type="component" value="Unassembled WGS sequence"/>
</dbReference>
<organism evidence="2 3">
    <name type="scientific">Hypholoma sublateritium (strain FD-334 SS-4)</name>
    <dbReference type="NCBI Taxonomy" id="945553"/>
    <lineage>
        <taxon>Eukaryota</taxon>
        <taxon>Fungi</taxon>
        <taxon>Dikarya</taxon>
        <taxon>Basidiomycota</taxon>
        <taxon>Agaricomycotina</taxon>
        <taxon>Agaricomycetes</taxon>
        <taxon>Agaricomycetidae</taxon>
        <taxon>Agaricales</taxon>
        <taxon>Agaricineae</taxon>
        <taxon>Strophariaceae</taxon>
        <taxon>Hypholoma</taxon>
    </lineage>
</organism>
<evidence type="ECO:0000256" key="1">
    <source>
        <dbReference type="SAM" id="MobiDB-lite"/>
    </source>
</evidence>
<sequence>MEEMAVWKGKQREDAPSPPSGPPLEDAVAREEPPTGRIRRWNKPTVAHPQDSMAYPPGSSRHKGFTIQQCDPSVPTERQKHFGRGRQAG</sequence>
<dbReference type="EMBL" id="KN817596">
    <property type="protein sequence ID" value="KJA17933.1"/>
    <property type="molecule type" value="Genomic_DNA"/>
</dbReference>
<name>A0A0D2M414_HYPSF</name>
<protein>
    <submittedName>
        <fullName evidence="2">Uncharacterized protein</fullName>
    </submittedName>
</protein>
<keyword evidence="3" id="KW-1185">Reference proteome</keyword>
<gene>
    <name evidence="2" type="ORF">HYPSUDRAFT_45777</name>
</gene>
<evidence type="ECO:0000313" key="2">
    <source>
        <dbReference type="EMBL" id="KJA17933.1"/>
    </source>
</evidence>
<reference evidence="3" key="1">
    <citation type="submission" date="2014-04" db="EMBL/GenBank/DDBJ databases">
        <title>Evolutionary Origins and Diversification of the Mycorrhizal Mutualists.</title>
        <authorList>
            <consortium name="DOE Joint Genome Institute"/>
            <consortium name="Mycorrhizal Genomics Consortium"/>
            <person name="Kohler A."/>
            <person name="Kuo A."/>
            <person name="Nagy L.G."/>
            <person name="Floudas D."/>
            <person name="Copeland A."/>
            <person name="Barry K.W."/>
            <person name="Cichocki N."/>
            <person name="Veneault-Fourrey C."/>
            <person name="LaButti K."/>
            <person name="Lindquist E.A."/>
            <person name="Lipzen A."/>
            <person name="Lundell T."/>
            <person name="Morin E."/>
            <person name="Murat C."/>
            <person name="Riley R."/>
            <person name="Ohm R."/>
            <person name="Sun H."/>
            <person name="Tunlid A."/>
            <person name="Henrissat B."/>
            <person name="Grigoriev I.V."/>
            <person name="Hibbett D.S."/>
            <person name="Martin F."/>
        </authorList>
    </citation>
    <scope>NUCLEOTIDE SEQUENCE [LARGE SCALE GENOMIC DNA]</scope>
    <source>
        <strain evidence="3">FD-334 SS-4</strain>
    </source>
</reference>
<feature type="region of interest" description="Disordered" evidence="1">
    <location>
        <begin position="1"/>
        <end position="89"/>
    </location>
</feature>
<evidence type="ECO:0000313" key="3">
    <source>
        <dbReference type="Proteomes" id="UP000054270"/>
    </source>
</evidence>
<accession>A0A0D2M414</accession>
<dbReference type="AlphaFoldDB" id="A0A0D2M414"/>